<dbReference type="InterPro" id="IPR031311">
    <property type="entry name" value="CHIT_BIND_RR_consensus"/>
</dbReference>
<keyword evidence="5" id="KW-1185">Reference proteome</keyword>
<dbReference type="InterPro" id="IPR051217">
    <property type="entry name" value="Insect_Cuticle_Struc_Prot"/>
</dbReference>
<feature type="compositionally biased region" description="Low complexity" evidence="3">
    <location>
        <begin position="167"/>
        <end position="180"/>
    </location>
</feature>
<feature type="region of interest" description="Disordered" evidence="3">
    <location>
        <begin position="163"/>
        <end position="182"/>
    </location>
</feature>
<feature type="compositionally biased region" description="Polar residues" evidence="3">
    <location>
        <begin position="472"/>
        <end position="485"/>
    </location>
</feature>
<accession>B4JR43</accession>
<dbReference type="FunCoup" id="B4JR43">
    <property type="interactions" value="34"/>
</dbReference>
<keyword evidence="1 2" id="KW-0193">Cuticle</keyword>
<dbReference type="GO" id="GO:0005509">
    <property type="term" value="F:calcium ion binding"/>
    <property type="evidence" value="ECO:0007669"/>
    <property type="project" value="EnsemblMetazoa"/>
</dbReference>
<name>B4JR43_DROGR</name>
<dbReference type="HOGENOM" id="CLU_038868_0_0_1"/>
<dbReference type="PANTHER" id="PTHR12236:SF86">
    <property type="entry name" value="CCP84AC-RELATED"/>
    <property type="match status" value="1"/>
</dbReference>
<evidence type="ECO:0000313" key="5">
    <source>
        <dbReference type="Proteomes" id="UP000001070"/>
    </source>
</evidence>
<dbReference type="Proteomes" id="UP000001070">
    <property type="component" value="Unassembled WGS sequence"/>
</dbReference>
<dbReference type="PhylomeDB" id="B4JR43"/>
<evidence type="ECO:0000256" key="1">
    <source>
        <dbReference type="ARBA" id="ARBA00022460"/>
    </source>
</evidence>
<feature type="compositionally biased region" description="Acidic residues" evidence="3">
    <location>
        <begin position="74"/>
        <end position="84"/>
    </location>
</feature>
<sequence>MFRPTDCVLLNYGDILLLFLFLLLCRSCLLLCLCLCMLTSNVAYASYLRSLELSQLSKTSSLQKQQQQLRGELNNDDSNLDEDTTILPSSSEDYDSRPQYTFAYDVHDTLTGDEKRQEEKRDGDLVKGQYSLVEPDGTRRIVDYTADDASGFNAIVSKQRLDEHRSVSQSQSQSASSSSSRYNSIEELQSRLTAQAMAEAQAIVDAQQQSHLQLEAQARREAENQARQQAQQLMEQFQQQVQQTAQLRQQQEQQRQEQEQQLRELQLLQEQRDRDQRDREQRDREQRDREQREREQRDREQQDREQRDREQRDREQLRREQERRQSQSQSQQRLLDQTLLLPSSNQRVQASVVSHPPTLISTSRLSDLDLEAWRQLPNARLSIERTNQPLILSQPSSASVQAQLISSPLLLNSGNLNGLISTRLNGNAAISWSQGQRLLDNELWQLDRLDDQGSRRADNRRAEEQRRESEELQSINNNNNRHAQW</sequence>
<dbReference type="OrthoDB" id="7872926at2759"/>
<evidence type="ECO:0000256" key="3">
    <source>
        <dbReference type="SAM" id="MobiDB-lite"/>
    </source>
</evidence>
<feature type="region of interest" description="Disordered" evidence="3">
    <location>
        <begin position="267"/>
        <end position="333"/>
    </location>
</feature>
<organism evidence="5">
    <name type="scientific">Drosophila grimshawi</name>
    <name type="common">Hawaiian fruit fly</name>
    <name type="synonym">Idiomyia grimshawi</name>
    <dbReference type="NCBI Taxonomy" id="7222"/>
    <lineage>
        <taxon>Eukaryota</taxon>
        <taxon>Metazoa</taxon>
        <taxon>Ecdysozoa</taxon>
        <taxon>Arthropoda</taxon>
        <taxon>Hexapoda</taxon>
        <taxon>Insecta</taxon>
        <taxon>Pterygota</taxon>
        <taxon>Neoptera</taxon>
        <taxon>Endopterygota</taxon>
        <taxon>Diptera</taxon>
        <taxon>Brachycera</taxon>
        <taxon>Muscomorpha</taxon>
        <taxon>Ephydroidea</taxon>
        <taxon>Drosophilidae</taxon>
        <taxon>Drosophila</taxon>
        <taxon>Hawaiian Drosophila</taxon>
    </lineage>
</organism>
<dbReference type="PANTHER" id="PTHR12236">
    <property type="entry name" value="STRUCTURAL CONTITUENT OF CUTICLE"/>
    <property type="match status" value="1"/>
</dbReference>
<protein>
    <submittedName>
        <fullName evidence="4">GH13814</fullName>
    </submittedName>
</protein>
<proteinExistence type="predicted"/>
<dbReference type="InterPro" id="IPR000618">
    <property type="entry name" value="Insect_cuticle"/>
</dbReference>
<dbReference type="PROSITE" id="PS51155">
    <property type="entry name" value="CHIT_BIND_RR_2"/>
    <property type="match status" value="1"/>
</dbReference>
<gene>
    <name evidence="4" type="primary">Dgri\GH13814</name>
    <name evidence="4" type="ORF">Dgri_GH13814</name>
</gene>
<feature type="region of interest" description="Disordered" evidence="3">
    <location>
        <begin position="452"/>
        <end position="485"/>
    </location>
</feature>
<dbReference type="GO" id="GO:0031012">
    <property type="term" value="C:extracellular matrix"/>
    <property type="evidence" value="ECO:0007669"/>
    <property type="project" value="EnsemblMetazoa"/>
</dbReference>
<feature type="compositionally biased region" description="Basic and acidic residues" evidence="3">
    <location>
        <begin position="452"/>
        <end position="470"/>
    </location>
</feature>
<dbReference type="InParanoid" id="B4JR43"/>
<dbReference type="GO" id="GO:0042302">
    <property type="term" value="F:structural constituent of cuticle"/>
    <property type="evidence" value="ECO:0007669"/>
    <property type="project" value="UniProtKB-UniRule"/>
</dbReference>
<dbReference type="OMA" id="GDLNRDD"/>
<feature type="compositionally biased region" description="Basic and acidic residues" evidence="3">
    <location>
        <begin position="270"/>
        <end position="325"/>
    </location>
</feature>
<dbReference type="STRING" id="7222.B4JR43"/>
<reference evidence="4 5" key="1">
    <citation type="journal article" date="2007" name="Nature">
        <title>Evolution of genes and genomes on the Drosophila phylogeny.</title>
        <authorList>
            <consortium name="Drosophila 12 Genomes Consortium"/>
            <person name="Clark A.G."/>
            <person name="Eisen M.B."/>
            <person name="Smith D.R."/>
            <person name="Bergman C.M."/>
            <person name="Oliver B."/>
            <person name="Markow T.A."/>
            <person name="Kaufman T.C."/>
            <person name="Kellis M."/>
            <person name="Gelbart W."/>
            <person name="Iyer V.N."/>
            <person name="Pollard D.A."/>
            <person name="Sackton T.B."/>
            <person name="Larracuente A.M."/>
            <person name="Singh N.D."/>
            <person name="Abad J.P."/>
            <person name="Abt D.N."/>
            <person name="Adryan B."/>
            <person name="Aguade M."/>
            <person name="Akashi H."/>
            <person name="Anderson W.W."/>
            <person name="Aquadro C.F."/>
            <person name="Ardell D.H."/>
            <person name="Arguello R."/>
            <person name="Artieri C.G."/>
            <person name="Barbash D.A."/>
            <person name="Barker D."/>
            <person name="Barsanti P."/>
            <person name="Batterham P."/>
            <person name="Batzoglou S."/>
            <person name="Begun D."/>
            <person name="Bhutkar A."/>
            <person name="Blanco E."/>
            <person name="Bosak S.A."/>
            <person name="Bradley R.K."/>
            <person name="Brand A.D."/>
            <person name="Brent M.R."/>
            <person name="Brooks A.N."/>
            <person name="Brown R.H."/>
            <person name="Butlin R.K."/>
            <person name="Caggese C."/>
            <person name="Calvi B.R."/>
            <person name="Bernardo de Carvalho A."/>
            <person name="Caspi A."/>
            <person name="Castrezana S."/>
            <person name="Celniker S.E."/>
            <person name="Chang J.L."/>
            <person name="Chapple C."/>
            <person name="Chatterji S."/>
            <person name="Chinwalla A."/>
            <person name="Civetta A."/>
            <person name="Clifton S.W."/>
            <person name="Comeron J.M."/>
            <person name="Costello J.C."/>
            <person name="Coyne J.A."/>
            <person name="Daub J."/>
            <person name="David R.G."/>
            <person name="Delcher A.L."/>
            <person name="Delehaunty K."/>
            <person name="Do C.B."/>
            <person name="Ebling H."/>
            <person name="Edwards K."/>
            <person name="Eickbush T."/>
            <person name="Evans J.D."/>
            <person name="Filipski A."/>
            <person name="Findeiss S."/>
            <person name="Freyhult E."/>
            <person name="Fulton L."/>
            <person name="Fulton R."/>
            <person name="Garcia A.C."/>
            <person name="Gardiner A."/>
            <person name="Garfield D.A."/>
            <person name="Garvin B.E."/>
            <person name="Gibson G."/>
            <person name="Gilbert D."/>
            <person name="Gnerre S."/>
            <person name="Godfrey J."/>
            <person name="Good R."/>
            <person name="Gotea V."/>
            <person name="Gravely B."/>
            <person name="Greenberg A.J."/>
            <person name="Griffiths-Jones S."/>
            <person name="Gross S."/>
            <person name="Guigo R."/>
            <person name="Gustafson E.A."/>
            <person name="Haerty W."/>
            <person name="Hahn M.W."/>
            <person name="Halligan D.L."/>
            <person name="Halpern A.L."/>
            <person name="Halter G.M."/>
            <person name="Han M.V."/>
            <person name="Heger A."/>
            <person name="Hillier L."/>
            <person name="Hinrichs A.S."/>
            <person name="Holmes I."/>
            <person name="Hoskins R.A."/>
            <person name="Hubisz M.J."/>
            <person name="Hultmark D."/>
            <person name="Huntley M.A."/>
            <person name="Jaffe D.B."/>
            <person name="Jagadeeshan S."/>
            <person name="Jeck W.R."/>
            <person name="Johnson J."/>
            <person name="Jones C.D."/>
            <person name="Jordan W.C."/>
            <person name="Karpen G.H."/>
            <person name="Kataoka E."/>
            <person name="Keightley P.D."/>
            <person name="Kheradpour P."/>
            <person name="Kirkness E.F."/>
            <person name="Koerich L.B."/>
            <person name="Kristiansen K."/>
            <person name="Kudrna D."/>
            <person name="Kulathinal R.J."/>
            <person name="Kumar S."/>
            <person name="Kwok R."/>
            <person name="Lander E."/>
            <person name="Langley C.H."/>
            <person name="Lapoint R."/>
            <person name="Lazzaro B.P."/>
            <person name="Lee S.J."/>
            <person name="Levesque L."/>
            <person name="Li R."/>
            <person name="Lin C.F."/>
            <person name="Lin M.F."/>
            <person name="Lindblad-Toh K."/>
            <person name="Llopart A."/>
            <person name="Long M."/>
            <person name="Low L."/>
            <person name="Lozovsky E."/>
            <person name="Lu J."/>
            <person name="Luo M."/>
            <person name="Machado C.A."/>
            <person name="Makalowski W."/>
            <person name="Marzo M."/>
            <person name="Matsuda M."/>
            <person name="Matzkin L."/>
            <person name="McAllister B."/>
            <person name="McBride C.S."/>
            <person name="McKernan B."/>
            <person name="McKernan K."/>
            <person name="Mendez-Lago M."/>
            <person name="Minx P."/>
            <person name="Mollenhauer M.U."/>
            <person name="Montooth K."/>
            <person name="Mount S.M."/>
            <person name="Mu X."/>
            <person name="Myers E."/>
            <person name="Negre B."/>
            <person name="Newfeld S."/>
            <person name="Nielsen R."/>
            <person name="Noor M.A."/>
            <person name="O'Grady P."/>
            <person name="Pachter L."/>
            <person name="Papaceit M."/>
            <person name="Parisi M.J."/>
            <person name="Parisi M."/>
            <person name="Parts L."/>
            <person name="Pedersen J.S."/>
            <person name="Pesole G."/>
            <person name="Phillippy A.M."/>
            <person name="Ponting C.P."/>
            <person name="Pop M."/>
            <person name="Porcelli D."/>
            <person name="Powell J.R."/>
            <person name="Prohaska S."/>
            <person name="Pruitt K."/>
            <person name="Puig M."/>
            <person name="Quesneville H."/>
            <person name="Ram K.R."/>
            <person name="Rand D."/>
            <person name="Rasmussen M.D."/>
            <person name="Reed L.K."/>
            <person name="Reenan R."/>
            <person name="Reily A."/>
            <person name="Remington K.A."/>
            <person name="Rieger T.T."/>
            <person name="Ritchie M.G."/>
            <person name="Robin C."/>
            <person name="Rogers Y.H."/>
            <person name="Rohde C."/>
            <person name="Rozas J."/>
            <person name="Rubenfield M.J."/>
            <person name="Ruiz A."/>
            <person name="Russo S."/>
            <person name="Salzberg S.L."/>
            <person name="Sanchez-Gracia A."/>
            <person name="Saranga D.J."/>
            <person name="Sato H."/>
            <person name="Schaeffer S.W."/>
            <person name="Schatz M.C."/>
            <person name="Schlenke T."/>
            <person name="Schwartz R."/>
            <person name="Segarra C."/>
            <person name="Singh R.S."/>
            <person name="Sirot L."/>
            <person name="Sirota M."/>
            <person name="Sisneros N.B."/>
            <person name="Smith C.D."/>
            <person name="Smith T.F."/>
            <person name="Spieth J."/>
            <person name="Stage D.E."/>
            <person name="Stark A."/>
            <person name="Stephan W."/>
            <person name="Strausberg R.L."/>
            <person name="Strempel S."/>
            <person name="Sturgill D."/>
            <person name="Sutton G."/>
            <person name="Sutton G.G."/>
            <person name="Tao W."/>
            <person name="Teichmann S."/>
            <person name="Tobari Y.N."/>
            <person name="Tomimura Y."/>
            <person name="Tsolas J.M."/>
            <person name="Valente V.L."/>
            <person name="Venter E."/>
            <person name="Venter J.C."/>
            <person name="Vicario S."/>
            <person name="Vieira F.G."/>
            <person name="Vilella A.J."/>
            <person name="Villasante A."/>
            <person name="Walenz B."/>
            <person name="Wang J."/>
            <person name="Wasserman M."/>
            <person name="Watts T."/>
            <person name="Wilson D."/>
            <person name="Wilson R.K."/>
            <person name="Wing R.A."/>
            <person name="Wolfner M.F."/>
            <person name="Wong A."/>
            <person name="Wong G.K."/>
            <person name="Wu C.I."/>
            <person name="Wu G."/>
            <person name="Yamamoto D."/>
            <person name="Yang H.P."/>
            <person name="Yang S.P."/>
            <person name="Yorke J.A."/>
            <person name="Yoshida K."/>
            <person name="Zdobnov E."/>
            <person name="Zhang P."/>
            <person name="Zhang Y."/>
            <person name="Zimin A.V."/>
            <person name="Baldwin J."/>
            <person name="Abdouelleil A."/>
            <person name="Abdulkadir J."/>
            <person name="Abebe A."/>
            <person name="Abera B."/>
            <person name="Abreu J."/>
            <person name="Acer S.C."/>
            <person name="Aftuck L."/>
            <person name="Alexander A."/>
            <person name="An P."/>
            <person name="Anderson E."/>
            <person name="Anderson S."/>
            <person name="Arachi H."/>
            <person name="Azer M."/>
            <person name="Bachantsang P."/>
            <person name="Barry A."/>
            <person name="Bayul T."/>
            <person name="Berlin A."/>
            <person name="Bessette D."/>
            <person name="Bloom T."/>
            <person name="Blye J."/>
            <person name="Boguslavskiy L."/>
            <person name="Bonnet C."/>
            <person name="Boukhgalter B."/>
            <person name="Bourzgui I."/>
            <person name="Brown A."/>
            <person name="Cahill P."/>
            <person name="Channer S."/>
            <person name="Cheshatsang Y."/>
            <person name="Chuda L."/>
            <person name="Citroen M."/>
            <person name="Collymore A."/>
            <person name="Cooke P."/>
            <person name="Costello M."/>
            <person name="D'Aco K."/>
            <person name="Daza R."/>
            <person name="De Haan G."/>
            <person name="DeGray S."/>
            <person name="DeMaso C."/>
            <person name="Dhargay N."/>
            <person name="Dooley K."/>
            <person name="Dooley E."/>
            <person name="Doricent M."/>
            <person name="Dorje P."/>
            <person name="Dorjee K."/>
            <person name="Dupes A."/>
            <person name="Elong R."/>
            <person name="Falk J."/>
            <person name="Farina A."/>
            <person name="Faro S."/>
            <person name="Ferguson D."/>
            <person name="Fisher S."/>
            <person name="Foley C.D."/>
            <person name="Franke A."/>
            <person name="Friedrich D."/>
            <person name="Gadbois L."/>
            <person name="Gearin G."/>
            <person name="Gearin C.R."/>
            <person name="Giannoukos G."/>
            <person name="Goode T."/>
            <person name="Graham J."/>
            <person name="Grandbois E."/>
            <person name="Grewal S."/>
            <person name="Gyaltsen K."/>
            <person name="Hafez N."/>
            <person name="Hagos B."/>
            <person name="Hall J."/>
            <person name="Henson C."/>
            <person name="Hollinger A."/>
            <person name="Honan T."/>
            <person name="Huard M.D."/>
            <person name="Hughes L."/>
            <person name="Hurhula B."/>
            <person name="Husby M.E."/>
            <person name="Kamat A."/>
            <person name="Kanga B."/>
            <person name="Kashin S."/>
            <person name="Khazanovich D."/>
            <person name="Kisner P."/>
            <person name="Lance K."/>
            <person name="Lara M."/>
            <person name="Lee W."/>
            <person name="Lennon N."/>
            <person name="Letendre F."/>
            <person name="LeVine R."/>
            <person name="Lipovsky A."/>
            <person name="Liu X."/>
            <person name="Liu J."/>
            <person name="Liu S."/>
            <person name="Lokyitsang T."/>
            <person name="Lokyitsang Y."/>
            <person name="Lubonja R."/>
            <person name="Lui A."/>
            <person name="MacDonald P."/>
            <person name="Magnisalis V."/>
            <person name="Maru K."/>
            <person name="Matthews C."/>
            <person name="McCusker W."/>
            <person name="McDonough S."/>
            <person name="Mehta T."/>
            <person name="Meldrim J."/>
            <person name="Meneus L."/>
            <person name="Mihai O."/>
            <person name="Mihalev A."/>
            <person name="Mihova T."/>
            <person name="Mittelman R."/>
            <person name="Mlenga V."/>
            <person name="Montmayeur A."/>
            <person name="Mulrain L."/>
            <person name="Navidi A."/>
            <person name="Naylor J."/>
            <person name="Negash T."/>
            <person name="Nguyen T."/>
            <person name="Nguyen N."/>
            <person name="Nicol R."/>
            <person name="Norbu C."/>
            <person name="Norbu N."/>
            <person name="Novod N."/>
            <person name="O'Neill B."/>
            <person name="Osman S."/>
            <person name="Markiewicz E."/>
            <person name="Oyono O.L."/>
            <person name="Patti C."/>
            <person name="Phunkhang P."/>
            <person name="Pierre F."/>
            <person name="Priest M."/>
            <person name="Raghuraman S."/>
            <person name="Rege F."/>
            <person name="Reyes R."/>
            <person name="Rise C."/>
            <person name="Rogov P."/>
            <person name="Ross K."/>
            <person name="Ryan E."/>
            <person name="Settipalli S."/>
            <person name="Shea T."/>
            <person name="Sherpa N."/>
            <person name="Shi L."/>
            <person name="Shih D."/>
            <person name="Sparrow T."/>
            <person name="Spaulding J."/>
            <person name="Stalker J."/>
            <person name="Stange-Thomann N."/>
            <person name="Stavropoulos S."/>
            <person name="Stone C."/>
            <person name="Strader C."/>
            <person name="Tesfaye S."/>
            <person name="Thomson T."/>
            <person name="Thoulutsang Y."/>
            <person name="Thoulutsang D."/>
            <person name="Topham K."/>
            <person name="Topping I."/>
            <person name="Tsamla T."/>
            <person name="Vassiliev H."/>
            <person name="Vo A."/>
            <person name="Wangchuk T."/>
            <person name="Wangdi T."/>
            <person name="Weiand M."/>
            <person name="Wilkinson J."/>
            <person name="Wilson A."/>
            <person name="Yadav S."/>
            <person name="Young G."/>
            <person name="Yu Q."/>
            <person name="Zembek L."/>
            <person name="Zhong D."/>
            <person name="Zimmer A."/>
            <person name="Zwirko Z."/>
            <person name="Jaffe D.B."/>
            <person name="Alvarez P."/>
            <person name="Brockman W."/>
            <person name="Butler J."/>
            <person name="Chin C."/>
            <person name="Gnerre S."/>
            <person name="Grabherr M."/>
            <person name="Kleber M."/>
            <person name="Mauceli E."/>
            <person name="MacCallum I."/>
        </authorList>
    </citation>
    <scope>NUCLEOTIDE SEQUENCE [LARGE SCALE GENOMIC DNA]</scope>
    <source>
        <strain evidence="5">Tucson 15287-2541.00</strain>
    </source>
</reference>
<dbReference type="GO" id="GO:0048058">
    <property type="term" value="P:compound eye corneal lens development"/>
    <property type="evidence" value="ECO:0007669"/>
    <property type="project" value="EnsemblMetazoa"/>
</dbReference>
<feature type="region of interest" description="Disordered" evidence="3">
    <location>
        <begin position="70"/>
        <end position="96"/>
    </location>
</feature>
<dbReference type="AlphaFoldDB" id="B4JR43"/>
<dbReference type="EMBL" id="CH916372">
    <property type="protein sequence ID" value="EDV99373.1"/>
    <property type="molecule type" value="Genomic_DNA"/>
</dbReference>
<dbReference type="eggNOG" id="ENOG502SQDT">
    <property type="taxonomic scope" value="Eukaryota"/>
</dbReference>
<dbReference type="PROSITE" id="PS00233">
    <property type="entry name" value="CHIT_BIND_RR_1"/>
    <property type="match status" value="1"/>
</dbReference>
<evidence type="ECO:0000313" key="4">
    <source>
        <dbReference type="EMBL" id="EDV99373.1"/>
    </source>
</evidence>
<evidence type="ECO:0000256" key="2">
    <source>
        <dbReference type="PROSITE-ProRule" id="PRU00497"/>
    </source>
</evidence>
<dbReference type="Pfam" id="PF00379">
    <property type="entry name" value="Chitin_bind_4"/>
    <property type="match status" value="1"/>
</dbReference>
<dbReference type="PRINTS" id="PR00947">
    <property type="entry name" value="CUTICLE"/>
</dbReference>
<dbReference type="GO" id="GO:0005212">
    <property type="term" value="F:structural constituent of eye lens"/>
    <property type="evidence" value="ECO:0007669"/>
    <property type="project" value="EnsemblMetazoa"/>
</dbReference>
<dbReference type="GO" id="GO:0005615">
    <property type="term" value="C:extracellular space"/>
    <property type="evidence" value="ECO:0007669"/>
    <property type="project" value="TreeGrafter"/>
</dbReference>